<comment type="caution">
    <text evidence="4">The sequence shown here is derived from an EMBL/GenBank/DDBJ whole genome shotgun (WGS) entry which is preliminary data.</text>
</comment>
<accession>A0AAV6G977</accession>
<proteinExistence type="predicted"/>
<dbReference type="AlphaFoldDB" id="A0AAV6G977"/>
<reference evidence="4" key="1">
    <citation type="submission" date="2020-10" db="EMBL/GenBank/DDBJ databases">
        <title>Chromosome-scale genome assembly of the Allis shad, Alosa alosa.</title>
        <authorList>
            <person name="Margot Z."/>
            <person name="Christophe K."/>
            <person name="Cabau C."/>
            <person name="Louis A."/>
            <person name="Berthelot C."/>
            <person name="Parey E."/>
            <person name="Roest Crollius H."/>
            <person name="Montfort J."/>
            <person name="Robinson-Rechavi M."/>
            <person name="Bucao C."/>
            <person name="Bouchez O."/>
            <person name="Gislard M."/>
            <person name="Lluch J."/>
            <person name="Milhes M."/>
            <person name="Lampietro C."/>
            <person name="Lopez Roques C."/>
            <person name="Donnadieu C."/>
            <person name="Braasch I."/>
            <person name="Desvignes T."/>
            <person name="Postlethwait J."/>
            <person name="Bobe J."/>
            <person name="Guiguen Y."/>
        </authorList>
    </citation>
    <scope>NUCLEOTIDE SEQUENCE</scope>
    <source>
        <strain evidence="4">M-15738</strain>
        <tissue evidence="4">Blood</tissue>
    </source>
</reference>
<dbReference type="EMBL" id="JADWDJ010000013">
    <property type="protein sequence ID" value="KAG5271500.1"/>
    <property type="molecule type" value="Genomic_DNA"/>
</dbReference>
<protein>
    <recommendedName>
        <fullName evidence="6">Pituitary tumor-transforming gene 1 protein-interacting protein-like</fullName>
    </recommendedName>
</protein>
<evidence type="ECO:0000313" key="4">
    <source>
        <dbReference type="EMBL" id="KAG5271500.1"/>
    </source>
</evidence>
<dbReference type="InterPro" id="IPR052304">
    <property type="entry name" value="PTTG1IP"/>
</dbReference>
<evidence type="ECO:0000256" key="1">
    <source>
        <dbReference type="SAM" id="MobiDB-lite"/>
    </source>
</evidence>
<name>A0AAV6G977_9TELE</name>
<keyword evidence="2" id="KW-0812">Transmembrane</keyword>
<keyword evidence="2" id="KW-1133">Transmembrane helix</keyword>
<keyword evidence="5" id="KW-1185">Reference proteome</keyword>
<keyword evidence="3" id="KW-0732">Signal</keyword>
<evidence type="ECO:0000313" key="5">
    <source>
        <dbReference type="Proteomes" id="UP000823561"/>
    </source>
</evidence>
<dbReference type="GO" id="GO:0006606">
    <property type="term" value="P:protein import into nucleus"/>
    <property type="evidence" value="ECO:0007669"/>
    <property type="project" value="TreeGrafter"/>
</dbReference>
<feature type="compositionally biased region" description="Basic and acidic residues" evidence="1">
    <location>
        <begin position="131"/>
        <end position="159"/>
    </location>
</feature>
<gene>
    <name evidence="4" type="ORF">AALO_G00180570</name>
</gene>
<sequence>MPTQGACSSTFVVFIVVICAVVQKGTCVTPSPTSPTPVQKPCNVRTSCEDCLANVTCLWCMTNNTCSHYPVSSIIPPSSVCSLSQARWGVCWVNFEALIITMAVVVGTILLSVMVCCCCCYCCRKSSSGSPDRDEERLARRREEARQRSDDRRVDRKARHDEIRKKYGLVPDADHPYSKFENE</sequence>
<dbReference type="PANTHER" id="PTHR15191:SF8">
    <property type="entry name" value="PITUITARY TUMOR-TRANSFORMING GENE 1 PROTEIN-INTERACTING PROTEIN-LIKE"/>
    <property type="match status" value="1"/>
</dbReference>
<feature type="transmembrane region" description="Helical" evidence="2">
    <location>
        <begin position="97"/>
        <end position="123"/>
    </location>
</feature>
<feature type="region of interest" description="Disordered" evidence="1">
    <location>
        <begin position="126"/>
        <end position="159"/>
    </location>
</feature>
<keyword evidence="2" id="KW-0472">Membrane</keyword>
<dbReference type="Proteomes" id="UP000823561">
    <property type="component" value="Chromosome 13"/>
</dbReference>
<feature type="chain" id="PRO_5043383559" description="Pituitary tumor-transforming gene 1 protein-interacting protein-like" evidence="3">
    <location>
        <begin position="28"/>
        <end position="183"/>
    </location>
</feature>
<evidence type="ECO:0008006" key="6">
    <source>
        <dbReference type="Google" id="ProtNLM"/>
    </source>
</evidence>
<feature type="signal peptide" evidence="3">
    <location>
        <begin position="1"/>
        <end position="27"/>
    </location>
</feature>
<organism evidence="4 5">
    <name type="scientific">Alosa alosa</name>
    <name type="common">allis shad</name>
    <dbReference type="NCBI Taxonomy" id="278164"/>
    <lineage>
        <taxon>Eukaryota</taxon>
        <taxon>Metazoa</taxon>
        <taxon>Chordata</taxon>
        <taxon>Craniata</taxon>
        <taxon>Vertebrata</taxon>
        <taxon>Euteleostomi</taxon>
        <taxon>Actinopterygii</taxon>
        <taxon>Neopterygii</taxon>
        <taxon>Teleostei</taxon>
        <taxon>Clupei</taxon>
        <taxon>Clupeiformes</taxon>
        <taxon>Clupeoidei</taxon>
        <taxon>Clupeidae</taxon>
        <taxon>Alosa</taxon>
    </lineage>
</organism>
<dbReference type="GO" id="GO:0005634">
    <property type="term" value="C:nucleus"/>
    <property type="evidence" value="ECO:0007669"/>
    <property type="project" value="TreeGrafter"/>
</dbReference>
<dbReference type="PANTHER" id="PTHR15191">
    <property type="entry name" value="PROTEIN CBG20567"/>
    <property type="match status" value="1"/>
</dbReference>
<evidence type="ECO:0000256" key="3">
    <source>
        <dbReference type="SAM" id="SignalP"/>
    </source>
</evidence>
<evidence type="ECO:0000256" key="2">
    <source>
        <dbReference type="SAM" id="Phobius"/>
    </source>
</evidence>
<dbReference type="GO" id="GO:0005737">
    <property type="term" value="C:cytoplasm"/>
    <property type="evidence" value="ECO:0007669"/>
    <property type="project" value="TreeGrafter"/>
</dbReference>